<gene>
    <name evidence="17" type="ORF">DFP72DRAFT_818197</name>
</gene>
<evidence type="ECO:0000256" key="8">
    <source>
        <dbReference type="ARBA" id="ARBA00022827"/>
    </source>
</evidence>
<evidence type="ECO:0000256" key="14">
    <source>
        <dbReference type="ARBA" id="ARBA00034059"/>
    </source>
</evidence>
<organism evidence="17 18">
    <name type="scientific">Ephemerocybe angulata</name>
    <dbReference type="NCBI Taxonomy" id="980116"/>
    <lineage>
        <taxon>Eukaryota</taxon>
        <taxon>Fungi</taxon>
        <taxon>Dikarya</taxon>
        <taxon>Basidiomycota</taxon>
        <taxon>Agaricomycotina</taxon>
        <taxon>Agaricomycetes</taxon>
        <taxon>Agaricomycetidae</taxon>
        <taxon>Agaricales</taxon>
        <taxon>Agaricineae</taxon>
        <taxon>Psathyrellaceae</taxon>
        <taxon>Ephemerocybe</taxon>
    </lineage>
</organism>
<feature type="domain" description="Glucose-methanol-choline oxidoreductase C-terminal" evidence="16">
    <location>
        <begin position="216"/>
        <end position="355"/>
    </location>
</feature>
<evidence type="ECO:0000256" key="6">
    <source>
        <dbReference type="ARBA" id="ARBA00022525"/>
    </source>
</evidence>
<evidence type="ECO:0000256" key="4">
    <source>
        <dbReference type="ARBA" id="ARBA00011245"/>
    </source>
</evidence>
<dbReference type="Pfam" id="PF05199">
    <property type="entry name" value="GMC_oxred_C"/>
    <property type="match status" value="1"/>
</dbReference>
<dbReference type="EMBL" id="JACGCI010000059">
    <property type="protein sequence ID" value="KAF6750071.1"/>
    <property type="molecule type" value="Genomic_DNA"/>
</dbReference>
<dbReference type="Gene3D" id="3.50.50.60">
    <property type="entry name" value="FAD/NAD(P)-binding domain"/>
    <property type="match status" value="1"/>
</dbReference>
<comment type="catalytic activity">
    <reaction evidence="12">
        <text>pyranose + acceptor = pyranos-3-ulose + reduced acceptor.</text>
        <dbReference type="EC" id="1.1.99.29"/>
    </reaction>
</comment>
<comment type="catalytic activity">
    <reaction evidence="11">
        <text>pyranose + acceptor = pyranos-2,3-diulose + reduced acceptor.</text>
        <dbReference type="EC" id="1.1.99.29"/>
    </reaction>
</comment>
<keyword evidence="18" id="KW-1185">Reference proteome</keyword>
<comment type="subcellular location">
    <subcellularLocation>
        <location evidence="2">Secreted</location>
    </subcellularLocation>
</comment>
<evidence type="ECO:0000256" key="9">
    <source>
        <dbReference type="ARBA" id="ARBA00024699"/>
    </source>
</evidence>
<dbReference type="PANTHER" id="PTHR11552:SF147">
    <property type="entry name" value="CHOLINE DEHYDROGENASE, MITOCHONDRIAL"/>
    <property type="match status" value="1"/>
</dbReference>
<evidence type="ECO:0000256" key="2">
    <source>
        <dbReference type="ARBA" id="ARBA00004613"/>
    </source>
</evidence>
<evidence type="ECO:0000256" key="7">
    <source>
        <dbReference type="ARBA" id="ARBA00022630"/>
    </source>
</evidence>
<comment type="catalytic activity">
    <reaction evidence="13">
        <text>a pyranoside + acceptor = a pyranosid-3-ulose + reduced acceptor.</text>
        <dbReference type="EC" id="1.1.99.29"/>
    </reaction>
</comment>
<dbReference type="Proteomes" id="UP000521943">
    <property type="component" value="Unassembled WGS sequence"/>
</dbReference>
<comment type="function">
    <text evidence="9">Catalyzes the single-oxidation or sequential double oxidation reaction of carbohydrates primarily at carbon-2 and/or carbon-3 with the concomitant reduction of the flavin. The enzyme exhibits a broad sugar substrate specificity, oxidizing different aldopyranoses to the corresponding C-1, C-2, C-3 or C-1,2, C-2,3 and C-3,4 (di)dehydro sugars with substrate-specific regioselectivity. Accepts only a narrow range of electron acceptors such as substituted benzoquinones and complexed metal ions and reacts extremely slowly with O(2) as acceptor. May play a role in the natural recycling of plant matter by oxidizing all major monosaccharides in lignocellulose and by reducing quinone compounds or reactive radical species generated during lignin depolymerization.</text>
</comment>
<comment type="similarity">
    <text evidence="3">Belongs to the GMC oxidoreductase family.</text>
</comment>
<dbReference type="AlphaFoldDB" id="A0A8H6HP45"/>
<dbReference type="InterPro" id="IPR007867">
    <property type="entry name" value="GMC_OxRtase_C"/>
</dbReference>
<dbReference type="EC" id="1.1.99.29" evidence="5"/>
<evidence type="ECO:0000256" key="12">
    <source>
        <dbReference type="ARBA" id="ARBA00034029"/>
    </source>
</evidence>
<dbReference type="OrthoDB" id="269227at2759"/>
<dbReference type="GO" id="GO:0005576">
    <property type="term" value="C:extracellular region"/>
    <property type="evidence" value="ECO:0007669"/>
    <property type="project" value="UniProtKB-SubCell"/>
</dbReference>
<comment type="caution">
    <text evidence="17">The sequence shown here is derived from an EMBL/GenBank/DDBJ whole genome shotgun (WGS) entry which is preliminary data.</text>
</comment>
<reference evidence="17 18" key="1">
    <citation type="submission" date="2020-07" db="EMBL/GenBank/DDBJ databases">
        <title>Comparative genomics of pyrophilous fungi reveals a link between fire events and developmental genes.</title>
        <authorList>
            <consortium name="DOE Joint Genome Institute"/>
            <person name="Steindorff A.S."/>
            <person name="Carver A."/>
            <person name="Calhoun S."/>
            <person name="Stillman K."/>
            <person name="Liu H."/>
            <person name="Lipzen A."/>
            <person name="Pangilinan J."/>
            <person name="Labutti K."/>
            <person name="Bruns T.D."/>
            <person name="Grigoriev I.V."/>
        </authorList>
    </citation>
    <scope>NUCLEOTIDE SEQUENCE [LARGE SCALE GENOMIC DNA]</scope>
    <source>
        <strain evidence="17 18">CBS 144469</strain>
    </source>
</reference>
<feature type="domain" description="Glucose-methanol-choline oxidoreductase N-terminal" evidence="15">
    <location>
        <begin position="10"/>
        <end position="130"/>
    </location>
</feature>
<accession>A0A8H6HP45</accession>
<evidence type="ECO:0000313" key="18">
    <source>
        <dbReference type="Proteomes" id="UP000521943"/>
    </source>
</evidence>
<evidence type="ECO:0000256" key="5">
    <source>
        <dbReference type="ARBA" id="ARBA00013177"/>
    </source>
</evidence>
<protein>
    <recommendedName>
        <fullName evidence="5">pyranose dehydrogenase (acceptor)</fullName>
        <ecNumber evidence="5">1.1.99.29</ecNumber>
    </recommendedName>
</protein>
<dbReference type="PANTHER" id="PTHR11552">
    <property type="entry name" value="GLUCOSE-METHANOL-CHOLINE GMC OXIDOREDUCTASE"/>
    <property type="match status" value="1"/>
</dbReference>
<dbReference type="GO" id="GO:0033718">
    <property type="term" value="F:pyranose dehydrogenase (acceptor) activity"/>
    <property type="evidence" value="ECO:0007669"/>
    <property type="project" value="UniProtKB-EC"/>
</dbReference>
<name>A0A8H6HP45_9AGAR</name>
<comment type="catalytic activity">
    <reaction evidence="10">
        <text>pyranose + acceptor = pyranos-2-ulose + reduced acceptor.</text>
        <dbReference type="EC" id="1.1.99.29"/>
    </reaction>
</comment>
<feature type="non-terminal residue" evidence="17">
    <location>
        <position position="366"/>
    </location>
</feature>
<dbReference type="SUPFAM" id="SSF54373">
    <property type="entry name" value="FAD-linked reductases, C-terminal domain"/>
    <property type="match status" value="1"/>
</dbReference>
<evidence type="ECO:0000313" key="17">
    <source>
        <dbReference type="EMBL" id="KAF6750071.1"/>
    </source>
</evidence>
<evidence type="ECO:0000259" key="15">
    <source>
        <dbReference type="Pfam" id="PF00732"/>
    </source>
</evidence>
<dbReference type="InterPro" id="IPR000172">
    <property type="entry name" value="GMC_OxRdtase_N"/>
</dbReference>
<evidence type="ECO:0000259" key="16">
    <source>
        <dbReference type="Pfam" id="PF05199"/>
    </source>
</evidence>
<comment type="subunit">
    <text evidence="4">Monomer.</text>
</comment>
<evidence type="ECO:0000256" key="13">
    <source>
        <dbReference type="ARBA" id="ARBA00034050"/>
    </source>
</evidence>
<dbReference type="Gene3D" id="3.30.560.10">
    <property type="entry name" value="Glucose Oxidase, domain 3"/>
    <property type="match status" value="1"/>
</dbReference>
<dbReference type="SUPFAM" id="SSF51905">
    <property type="entry name" value="FAD/NAD(P)-binding domain"/>
    <property type="match status" value="1"/>
</dbReference>
<keyword evidence="6" id="KW-0964">Secreted</keyword>
<dbReference type="InterPro" id="IPR012132">
    <property type="entry name" value="GMC_OxRdtase"/>
</dbReference>
<evidence type="ECO:0000256" key="3">
    <source>
        <dbReference type="ARBA" id="ARBA00010790"/>
    </source>
</evidence>
<evidence type="ECO:0000256" key="1">
    <source>
        <dbReference type="ARBA" id="ARBA00001974"/>
    </source>
</evidence>
<dbReference type="InterPro" id="IPR036188">
    <property type="entry name" value="FAD/NAD-bd_sf"/>
</dbReference>
<dbReference type="GO" id="GO:0050660">
    <property type="term" value="F:flavin adenine dinucleotide binding"/>
    <property type="evidence" value="ECO:0007669"/>
    <property type="project" value="InterPro"/>
</dbReference>
<evidence type="ECO:0000256" key="10">
    <source>
        <dbReference type="ARBA" id="ARBA00033986"/>
    </source>
</evidence>
<proteinExistence type="inferred from homology"/>
<evidence type="ECO:0000256" key="11">
    <source>
        <dbReference type="ARBA" id="ARBA00034010"/>
    </source>
</evidence>
<dbReference type="Pfam" id="PF00732">
    <property type="entry name" value="GMC_oxred_N"/>
    <property type="match status" value="1"/>
</dbReference>
<keyword evidence="8" id="KW-0274">FAD</keyword>
<sequence length="366" mass="39736">SLQACMQSTIGNGERYSPAKGYLTPTAQPWPNLAIVLNAYITRVLPVKPGRKLDIRTIEIAPRYGGNSRAGIESGARRTLTASKELIVSAGVIGSPQILLNSGNKAELTALGIPSVQDSPDVGQGIMEHVSLITGVTTVPLNTTIINEETALAMWKQNRTGPLTVRLTGHQLLWYRLPAKSPLFKEYKDPPSGTGSPHIEWSLDTTGSGSLVLLAPYSRGTLKLRSNNSFDKPRIYYNLLSHPYDIAALKEALRSLKRYYSGPAWDGFVTGFKGPDPDALSNEALEKAIRDGAFTSLHPVGSAQMSPKNSKRGVVDPDLRVKGLSGLRIVDASVRELQRATMPAGHTQAPVYILAERAVDFIRESW</sequence>
<comment type="cofactor">
    <cofactor evidence="1">
        <name>FAD</name>
        <dbReference type="ChEBI" id="CHEBI:57692"/>
    </cofactor>
</comment>
<keyword evidence="7" id="KW-0285">Flavoprotein</keyword>
<comment type="catalytic activity">
    <reaction evidence="14">
        <text>a pyranoside + acceptor = a pyranosid-3,4-diulose + reduced acceptor.</text>
        <dbReference type="EC" id="1.1.99.29"/>
    </reaction>
</comment>